<keyword evidence="2" id="KW-1185">Reference proteome</keyword>
<evidence type="ECO:0000313" key="1">
    <source>
        <dbReference type="EMBL" id="KAL3627854.1"/>
    </source>
</evidence>
<comment type="caution">
    <text evidence="1">The sequence shown here is derived from an EMBL/GenBank/DDBJ whole genome shotgun (WGS) entry which is preliminary data.</text>
</comment>
<dbReference type="AlphaFoldDB" id="A0ABD3CE79"/>
<dbReference type="Gene3D" id="1.10.10.60">
    <property type="entry name" value="Homeodomain-like"/>
    <property type="match status" value="1"/>
</dbReference>
<name>A0ABD3CE79_9LAMI</name>
<proteinExistence type="predicted"/>
<dbReference type="PANTHER" id="PTHR31499:SF11">
    <property type="entry name" value="MYB FAMILY TRANSCRIPTION FACTOR PHL8"/>
    <property type="match status" value="1"/>
</dbReference>
<dbReference type="Proteomes" id="UP001632038">
    <property type="component" value="Unassembled WGS sequence"/>
</dbReference>
<accession>A0ABD3CE79</accession>
<dbReference type="PANTHER" id="PTHR31499">
    <property type="entry name" value="MYB FAMILY TRANSCRIPTION FACTOR PHL11"/>
    <property type="match status" value="1"/>
</dbReference>
<sequence length="89" mass="10482">MDSRVASMIRRLGYSARRPGKLATPKSLMRVMGINGLTLYHLKSHLQNIDWEKANNLKLINKINKFGAHEEIIRQVNLQTRFRLEHMRR</sequence>
<gene>
    <name evidence="1" type="ORF">CASFOL_028269</name>
</gene>
<evidence type="ECO:0000313" key="2">
    <source>
        <dbReference type="Proteomes" id="UP001632038"/>
    </source>
</evidence>
<dbReference type="InterPro" id="IPR046955">
    <property type="entry name" value="PHR1-like"/>
</dbReference>
<protein>
    <submittedName>
        <fullName evidence="1">Uncharacterized protein</fullName>
    </submittedName>
</protein>
<reference evidence="2" key="1">
    <citation type="journal article" date="2024" name="IScience">
        <title>Strigolactones Initiate the Formation of Haustorium-like Structures in Castilleja.</title>
        <authorList>
            <person name="Buerger M."/>
            <person name="Peterson D."/>
            <person name="Chory J."/>
        </authorList>
    </citation>
    <scope>NUCLEOTIDE SEQUENCE [LARGE SCALE GENOMIC DNA]</scope>
</reference>
<organism evidence="1 2">
    <name type="scientific">Castilleja foliolosa</name>
    <dbReference type="NCBI Taxonomy" id="1961234"/>
    <lineage>
        <taxon>Eukaryota</taxon>
        <taxon>Viridiplantae</taxon>
        <taxon>Streptophyta</taxon>
        <taxon>Embryophyta</taxon>
        <taxon>Tracheophyta</taxon>
        <taxon>Spermatophyta</taxon>
        <taxon>Magnoliopsida</taxon>
        <taxon>eudicotyledons</taxon>
        <taxon>Gunneridae</taxon>
        <taxon>Pentapetalae</taxon>
        <taxon>asterids</taxon>
        <taxon>lamiids</taxon>
        <taxon>Lamiales</taxon>
        <taxon>Orobanchaceae</taxon>
        <taxon>Pedicularideae</taxon>
        <taxon>Castillejinae</taxon>
        <taxon>Castilleja</taxon>
    </lineage>
</organism>
<dbReference type="EMBL" id="JAVIJP010000038">
    <property type="protein sequence ID" value="KAL3627854.1"/>
    <property type="molecule type" value="Genomic_DNA"/>
</dbReference>